<reference evidence="1" key="1">
    <citation type="submission" date="2010-10" db="EMBL/GenBank/DDBJ databases">
        <title>Complete sequence of chromosome of Geobacillus sp. Y4.1MC1.</title>
        <authorList>
            <consortium name="US DOE Joint Genome Institute"/>
            <person name="Lucas S."/>
            <person name="Copeland A."/>
            <person name="Lapidus A."/>
            <person name="Cheng J.-F."/>
            <person name="Bruce D."/>
            <person name="Goodwin L."/>
            <person name="Pitluck S."/>
            <person name="Chertkov O."/>
            <person name="Zhang X."/>
            <person name="Detter J.C."/>
            <person name="Han C."/>
            <person name="Tapia R."/>
            <person name="Land M."/>
            <person name="Hauser L."/>
            <person name="Jeffries C."/>
            <person name="Kyrpides N."/>
            <person name="Ivanova N."/>
            <person name="Ovchinnikova G."/>
            <person name="Brumm P."/>
            <person name="Mead D."/>
            <person name="Woyke T."/>
        </authorList>
    </citation>
    <scope>NUCLEOTIDE SEQUENCE [LARGE SCALE GENOMIC DNA]</scope>
    <source>
        <strain evidence="1">Y4.1MC1</strain>
    </source>
</reference>
<gene>
    <name evidence="1" type="ORF">GY4MC1_2014</name>
</gene>
<dbReference type="EMBL" id="CP002293">
    <property type="protein sequence ID" value="ADP74758.1"/>
    <property type="molecule type" value="Genomic_DNA"/>
</dbReference>
<organism evidence="1">
    <name type="scientific">Geobacillus sp. (strain Y4.1MC1)</name>
    <dbReference type="NCBI Taxonomy" id="581103"/>
    <lineage>
        <taxon>Bacteria</taxon>
        <taxon>Bacillati</taxon>
        <taxon>Bacillota</taxon>
        <taxon>Bacilli</taxon>
        <taxon>Bacillales</taxon>
        <taxon>Anoxybacillaceae</taxon>
        <taxon>Geobacillus</taxon>
    </lineage>
</organism>
<evidence type="ECO:0000313" key="1">
    <source>
        <dbReference type="EMBL" id="ADP74758.1"/>
    </source>
</evidence>
<dbReference type="AlphaFoldDB" id="A0A7U4DL76"/>
<protein>
    <submittedName>
        <fullName evidence="1">Uncharacterized protein</fullName>
    </submittedName>
</protein>
<name>A0A7U4DL76_GEOS0</name>
<proteinExistence type="predicted"/>
<sequence>MKRNTVLHRAGRALNTSEVFVHDDLTEQKGVFARRYERTFRFFHRLEVQFSFSHYKRGNNR</sequence>
<dbReference type="KEGG" id="gmc:GY4MC1_2014"/>
<accession>A0A7U4DL76</accession>